<evidence type="ECO:0000313" key="1">
    <source>
        <dbReference type="EMBL" id="QYS93833.1"/>
    </source>
</evidence>
<accession>A0A8G0L146</accession>
<name>A0A8G0L146_9HYPO</name>
<dbReference type="AlphaFoldDB" id="A0A8G0L146"/>
<keyword evidence="2" id="KW-1185">Reference proteome</keyword>
<dbReference type="Proteomes" id="UP000826661">
    <property type="component" value="Chromosome I"/>
</dbReference>
<proteinExistence type="predicted"/>
<organism evidence="1 2">
    <name type="scientific">Trichoderma simmonsii</name>
    <dbReference type="NCBI Taxonomy" id="1491479"/>
    <lineage>
        <taxon>Eukaryota</taxon>
        <taxon>Fungi</taxon>
        <taxon>Dikarya</taxon>
        <taxon>Ascomycota</taxon>
        <taxon>Pezizomycotina</taxon>
        <taxon>Sordariomycetes</taxon>
        <taxon>Hypocreomycetidae</taxon>
        <taxon>Hypocreales</taxon>
        <taxon>Hypocreaceae</taxon>
        <taxon>Trichoderma</taxon>
    </lineage>
</organism>
<gene>
    <name evidence="1" type="ORF">H0G86_001199</name>
</gene>
<dbReference type="EMBL" id="CP075864">
    <property type="protein sequence ID" value="QYS93833.1"/>
    <property type="molecule type" value="Genomic_DNA"/>
</dbReference>
<reference evidence="1 2" key="1">
    <citation type="journal article" date="2021" name="BMC Genomics">
        <title>Telomere-to-telomere genome assembly of asparaginase-producing Trichoderma simmonsii.</title>
        <authorList>
            <person name="Chung D."/>
            <person name="Kwon Y.M."/>
            <person name="Yang Y."/>
        </authorList>
    </citation>
    <scope>NUCLEOTIDE SEQUENCE [LARGE SCALE GENOMIC DNA]</scope>
    <source>
        <strain evidence="1 2">GH-Sj1</strain>
    </source>
</reference>
<evidence type="ECO:0000313" key="2">
    <source>
        <dbReference type="Proteomes" id="UP000826661"/>
    </source>
</evidence>
<sequence length="141" mass="15539">MIFVTNKAKTRHVSAFKPSNLGQQGKKRLHATGIPTGLLICLPLAWLPKTANEPPLSLSSLPSNIARRTVSNKVWARVRDDSFATDGPSRAFSPTAYRYRRCISSVKSALSKQIYCIQLSCMQGCVSVRQSVRASSRRCAD</sequence>
<protein>
    <submittedName>
        <fullName evidence="1">Uncharacterized protein</fullName>
    </submittedName>
</protein>